<dbReference type="STRING" id="484498.SAMN05421686_104145"/>
<dbReference type="OrthoDB" id="192696at2"/>
<dbReference type="GO" id="GO:0004177">
    <property type="term" value="F:aminopeptidase activity"/>
    <property type="evidence" value="ECO:0007669"/>
    <property type="project" value="UniProtKB-KW"/>
</dbReference>
<dbReference type="PANTHER" id="PTHR22946">
    <property type="entry name" value="DIENELACTONE HYDROLASE DOMAIN-CONTAINING PROTEIN-RELATED"/>
    <property type="match status" value="1"/>
</dbReference>
<dbReference type="InterPro" id="IPR050261">
    <property type="entry name" value="FrsA_esterase"/>
</dbReference>
<name>A0A1N7LPW9_9GAMM</name>
<sequence length="294" mass="31843">MNRLDVSFQSDDDHCAAWLYLPDSAHPAPVVVMAHGLGGVRSMRLDAFAERYCEAGYACLVFDYRHFGDSSGEPRQLLSVKRQLEDWAAAVQFAINDQRVDASKVIIWGSSFSGGHVLKTAANVPGVAGVMSQCPFTNGIASSMALHPVSLMKVSMAAIADLLTMPFRKTPVMVDLAGHPGDGALMTAHDVMEGYNGLKPAGSDIPGYVAARFGFEITRYFPGRSAARVTAPTLLIACLKDTVAPVKPTLKYAKALPNGSLIELDAGHFDIYRGEWFEKVVSIQIGWLKEHFPV</sequence>
<dbReference type="Pfam" id="PF12146">
    <property type="entry name" value="Hydrolase_4"/>
    <property type="match status" value="1"/>
</dbReference>
<evidence type="ECO:0000256" key="1">
    <source>
        <dbReference type="ARBA" id="ARBA00022801"/>
    </source>
</evidence>
<accession>A0A1N7LPW9</accession>
<dbReference type="EMBL" id="FTOH01000004">
    <property type="protein sequence ID" value="SIS75880.1"/>
    <property type="molecule type" value="Genomic_DNA"/>
</dbReference>
<dbReference type="GO" id="GO:0052689">
    <property type="term" value="F:carboxylic ester hydrolase activity"/>
    <property type="evidence" value="ECO:0007669"/>
    <property type="project" value="UniProtKB-ARBA"/>
</dbReference>
<dbReference type="SUPFAM" id="SSF53474">
    <property type="entry name" value="alpha/beta-Hydrolases"/>
    <property type="match status" value="1"/>
</dbReference>
<dbReference type="AlphaFoldDB" id="A0A1N7LPW9"/>
<proteinExistence type="predicted"/>
<dbReference type="PANTHER" id="PTHR22946:SF9">
    <property type="entry name" value="POLYKETIDE TRANSFERASE AF380"/>
    <property type="match status" value="1"/>
</dbReference>
<keyword evidence="3" id="KW-0645">Protease</keyword>
<dbReference type="Gene3D" id="3.40.50.1820">
    <property type="entry name" value="alpha/beta hydrolase"/>
    <property type="match status" value="1"/>
</dbReference>
<keyword evidence="1" id="KW-0378">Hydrolase</keyword>
<dbReference type="InterPro" id="IPR029058">
    <property type="entry name" value="AB_hydrolase_fold"/>
</dbReference>
<evidence type="ECO:0000313" key="4">
    <source>
        <dbReference type="Proteomes" id="UP000185639"/>
    </source>
</evidence>
<organism evidence="3 4">
    <name type="scientific">Thalassolituus maritimus</name>
    <dbReference type="NCBI Taxonomy" id="484498"/>
    <lineage>
        <taxon>Bacteria</taxon>
        <taxon>Pseudomonadati</taxon>
        <taxon>Pseudomonadota</taxon>
        <taxon>Gammaproteobacteria</taxon>
        <taxon>Oceanospirillales</taxon>
        <taxon>Oceanospirillaceae</taxon>
        <taxon>Thalassolituus</taxon>
    </lineage>
</organism>
<keyword evidence="4" id="KW-1185">Reference proteome</keyword>
<dbReference type="RefSeq" id="WP_076515008.1">
    <property type="nucleotide sequence ID" value="NZ_FTOH01000004.1"/>
</dbReference>
<evidence type="ECO:0000313" key="3">
    <source>
        <dbReference type="EMBL" id="SIS75880.1"/>
    </source>
</evidence>
<dbReference type="Proteomes" id="UP000185639">
    <property type="component" value="Unassembled WGS sequence"/>
</dbReference>
<keyword evidence="3" id="KW-0031">Aminopeptidase</keyword>
<reference evidence="4" key="1">
    <citation type="submission" date="2017-01" db="EMBL/GenBank/DDBJ databases">
        <authorList>
            <person name="Varghese N."/>
            <person name="Submissions S."/>
        </authorList>
    </citation>
    <scope>NUCLEOTIDE SEQUENCE [LARGE SCALE GENOMIC DNA]</scope>
    <source>
        <strain evidence="4">DSM 24913</strain>
    </source>
</reference>
<feature type="domain" description="Serine aminopeptidase S33" evidence="2">
    <location>
        <begin position="26"/>
        <end position="257"/>
    </location>
</feature>
<evidence type="ECO:0000259" key="2">
    <source>
        <dbReference type="Pfam" id="PF12146"/>
    </source>
</evidence>
<gene>
    <name evidence="3" type="ORF">SAMN05421686_104145</name>
</gene>
<protein>
    <submittedName>
        <fullName evidence="3">Serine aminopeptidase, S33</fullName>
    </submittedName>
</protein>
<dbReference type="InterPro" id="IPR022742">
    <property type="entry name" value="Hydrolase_4"/>
</dbReference>